<reference evidence="1" key="2">
    <citation type="submission" date="2018-05" db="EMBL/GenBank/DDBJ databases">
        <title>OmerRS3 (Oryza meridionalis Reference Sequence Version 3).</title>
        <authorList>
            <person name="Zhang J."/>
            <person name="Kudrna D."/>
            <person name="Lee S."/>
            <person name="Talag J."/>
            <person name="Welchert J."/>
            <person name="Wing R.A."/>
        </authorList>
    </citation>
    <scope>NUCLEOTIDE SEQUENCE [LARGE SCALE GENOMIC DNA]</scope>
    <source>
        <strain evidence="1">cv. OR44</strain>
    </source>
</reference>
<name>A0A0E0EX80_9ORYZ</name>
<dbReference type="Proteomes" id="UP000008021">
    <property type="component" value="Chromosome 10"/>
</dbReference>
<evidence type="ECO:0000313" key="2">
    <source>
        <dbReference type="Proteomes" id="UP000008021"/>
    </source>
</evidence>
<dbReference type="HOGENOM" id="CLU_1828381_0_0_1"/>
<dbReference type="AlphaFoldDB" id="A0A0E0EX80"/>
<dbReference type="EnsemblPlants" id="OMERI10G05690.1">
    <property type="protein sequence ID" value="OMERI10G05690.1"/>
    <property type="gene ID" value="OMERI10G05690"/>
</dbReference>
<proteinExistence type="predicted"/>
<sequence>MLRGGGGRDSFCCRRLCITFPFAGGNTLWRPLSFCSPSLPASTRFPTAGASGAAPTTPGVRTGAAVQRSPPWFHLLSRDAAGGGGSHDDGYRRAWSRLLRRLVRESRSFCSLSSSRHGGMAATNFHYDAAGEAPQPVTGAS</sequence>
<organism evidence="1">
    <name type="scientific">Oryza meridionalis</name>
    <dbReference type="NCBI Taxonomy" id="40149"/>
    <lineage>
        <taxon>Eukaryota</taxon>
        <taxon>Viridiplantae</taxon>
        <taxon>Streptophyta</taxon>
        <taxon>Embryophyta</taxon>
        <taxon>Tracheophyta</taxon>
        <taxon>Spermatophyta</taxon>
        <taxon>Magnoliopsida</taxon>
        <taxon>Liliopsida</taxon>
        <taxon>Poales</taxon>
        <taxon>Poaceae</taxon>
        <taxon>BOP clade</taxon>
        <taxon>Oryzoideae</taxon>
        <taxon>Oryzeae</taxon>
        <taxon>Oryzinae</taxon>
        <taxon>Oryza</taxon>
    </lineage>
</organism>
<accession>A0A0E0EX80</accession>
<protein>
    <submittedName>
        <fullName evidence="1">Uncharacterized protein</fullName>
    </submittedName>
</protein>
<dbReference type="Gramene" id="OMERI10G05690.1">
    <property type="protein sequence ID" value="OMERI10G05690.1"/>
    <property type="gene ID" value="OMERI10G05690"/>
</dbReference>
<reference evidence="1" key="1">
    <citation type="submission" date="2015-04" db="UniProtKB">
        <authorList>
            <consortium name="EnsemblPlants"/>
        </authorList>
    </citation>
    <scope>IDENTIFICATION</scope>
</reference>
<keyword evidence="2" id="KW-1185">Reference proteome</keyword>
<evidence type="ECO:0000313" key="1">
    <source>
        <dbReference type="EnsemblPlants" id="OMERI10G05690.1"/>
    </source>
</evidence>